<proteinExistence type="predicted"/>
<evidence type="ECO:0000313" key="1">
    <source>
        <dbReference type="EMBL" id="QGR72839.1"/>
    </source>
</evidence>
<dbReference type="GeneID" id="75138861"/>
<organism evidence="1 2">
    <name type="scientific">Yersinia intermedia</name>
    <dbReference type="NCBI Taxonomy" id="631"/>
    <lineage>
        <taxon>Bacteria</taxon>
        <taxon>Pseudomonadati</taxon>
        <taxon>Pseudomonadota</taxon>
        <taxon>Gammaproteobacteria</taxon>
        <taxon>Enterobacterales</taxon>
        <taxon>Yersiniaceae</taxon>
        <taxon>Yersinia</taxon>
    </lineage>
</organism>
<evidence type="ECO:0000313" key="2">
    <source>
        <dbReference type="Proteomes" id="UP000424966"/>
    </source>
</evidence>
<dbReference type="EMBL" id="CP046294">
    <property type="protein sequence ID" value="QGR72839.1"/>
    <property type="molecule type" value="Genomic_DNA"/>
</dbReference>
<dbReference type="RefSeq" id="WP_053011795.1">
    <property type="nucleotide sequence ID" value="NZ_CP046293.1"/>
</dbReference>
<gene>
    <name evidence="1" type="ORF">FOC37_22245</name>
</gene>
<keyword evidence="2" id="KW-1185">Reference proteome</keyword>
<protein>
    <submittedName>
        <fullName evidence="1">Uncharacterized protein</fullName>
    </submittedName>
</protein>
<accession>A0ABX6FCZ4</accession>
<dbReference type="Proteomes" id="UP000424966">
    <property type="component" value="Chromosome"/>
</dbReference>
<sequence length="318" mass="36541">MTSADSNNEKCRGENKHLEEKTIELDALLARLDEANGPDMLVNDDLHTPSISKVHISSEEPERVTTIFKPFSELVANAEKLAQTSSSADLAAKLQMLLQTKKDYFLRRNDAVELSIALNLTEYIAPRFRALPPSVKTTLDDMPNQLSIDRQLIDIHWAWISGHRKKVRSEVYEDLFINEEFDWSLAEKFALEKWRTDAKIAALLLNRNLQWGLAQYQSKSHRDTWQKLQQGAFKDGKCHVLGIDQVTERLECSVTKQKHLAMHVTLWVNVWLASRISDHSDMGLAQIMKLITGEMSEEKQLKKSLTSILKRLDSYKRR</sequence>
<reference evidence="1 2" key="1">
    <citation type="submission" date="2019-11" db="EMBL/GenBank/DDBJ databases">
        <title>FDA dAtabase for Regulatory Grade micrObial Sequences (FDA-ARGOS): Supporting development and validation of Infectious Disease Dx tests.</title>
        <authorList>
            <person name="Patel R."/>
            <person name="Rucinski S."/>
            <person name="Tallon L."/>
            <person name="Sadzewicz L."/>
            <person name="Vavikolanu K."/>
            <person name="Mehta A."/>
            <person name="Aluvathingal J."/>
            <person name="Nadendla S."/>
            <person name="Nandy P."/>
            <person name="Geyer C."/>
            <person name="Yan Y."/>
            <person name="Sichtig H."/>
        </authorList>
    </citation>
    <scope>NUCLEOTIDE SEQUENCE [LARGE SCALE GENOMIC DNA]</scope>
    <source>
        <strain evidence="1 2">FDAARGOS_729</strain>
    </source>
</reference>
<name>A0ABX6FCZ4_YERIN</name>